<keyword evidence="2" id="KW-1185">Reference proteome</keyword>
<dbReference type="EMBL" id="JAPHNI010001587">
    <property type="protein sequence ID" value="KAJ8105237.1"/>
    <property type="molecule type" value="Genomic_DNA"/>
</dbReference>
<name>A0ACC2HQC3_9PLEO</name>
<accession>A0ACC2HQC3</accession>
<comment type="caution">
    <text evidence="1">The sequence shown here is derived from an EMBL/GenBank/DDBJ whole genome shotgun (WGS) entry which is preliminary data.</text>
</comment>
<sequence length="361" mass="41806">MSSLRFGAEVLQPVSPAAPGRTPLRRRASAPGLVDMNTVYGNAEDFYQVGNCIRIQLQGDQGSRTVTAKITKSFAPFSMATVLVVHIFEPTIDLEGEFVLKVYDIRYSDEFRSQHKIERWSQTRDMKVEQRRWSKPLVRFFHAIMADDWLYYTGPDDDEDEDDGNTDDEAEQDEDDAREEVFLRAHGIDGVDVPRFISNVRIPPSYQSKNCPFESSSIKGAPGVLIQYVQGFPLLALCDQEVEPVPRSHWKHIIDDGVRIVYYTTTEMDFSNTDCCPRNTVVHWDPIQQDWKCKLIDFGHCMIRREGTSDWDWRDTQAWNSEEDCIGMHMMGLLEKRRGFEYVWERSQYCDQLAKDFRSDP</sequence>
<gene>
    <name evidence="1" type="ORF">OPT61_g10300</name>
</gene>
<evidence type="ECO:0000313" key="2">
    <source>
        <dbReference type="Proteomes" id="UP001153331"/>
    </source>
</evidence>
<proteinExistence type="predicted"/>
<evidence type="ECO:0000313" key="1">
    <source>
        <dbReference type="EMBL" id="KAJ8105237.1"/>
    </source>
</evidence>
<dbReference type="Proteomes" id="UP001153331">
    <property type="component" value="Unassembled WGS sequence"/>
</dbReference>
<protein>
    <submittedName>
        <fullName evidence="1">Uncharacterized protein</fullName>
    </submittedName>
</protein>
<organism evidence="1 2">
    <name type="scientific">Boeremia exigua</name>
    <dbReference type="NCBI Taxonomy" id="749465"/>
    <lineage>
        <taxon>Eukaryota</taxon>
        <taxon>Fungi</taxon>
        <taxon>Dikarya</taxon>
        <taxon>Ascomycota</taxon>
        <taxon>Pezizomycotina</taxon>
        <taxon>Dothideomycetes</taxon>
        <taxon>Pleosporomycetidae</taxon>
        <taxon>Pleosporales</taxon>
        <taxon>Pleosporineae</taxon>
        <taxon>Didymellaceae</taxon>
        <taxon>Boeremia</taxon>
    </lineage>
</organism>
<reference evidence="1" key="1">
    <citation type="submission" date="2022-11" db="EMBL/GenBank/DDBJ databases">
        <title>Genome Sequence of Boeremia exigua.</title>
        <authorList>
            <person name="Buettner E."/>
        </authorList>
    </citation>
    <scope>NUCLEOTIDE SEQUENCE</scope>
    <source>
        <strain evidence="1">CU02</strain>
    </source>
</reference>